<dbReference type="Proteomes" id="UP000187134">
    <property type="component" value="Unassembled WGS sequence"/>
</dbReference>
<dbReference type="PROSITE" id="PS51272">
    <property type="entry name" value="SLH"/>
    <property type="match status" value="3"/>
</dbReference>
<gene>
    <name evidence="2" type="ORF">BK131_26735</name>
</gene>
<accession>A0A1R1BHZ6</accession>
<sequence>MIEELASQGIIAGYPDGSFHPNEHIKRHHMALIFTRAFEFNPIREAVSFSDVSPSHPYYEAIMSLQQAGIVDGANGNFNPNHSLTRAEMAKILTLAFEIKPGGTVAFQDVPTTHWSYDYIAALAALKIVLGDNGKFKPDEPVTRAQFVAMMYRALHVIQ</sequence>
<protein>
    <recommendedName>
        <fullName evidence="1">SLH domain-containing protein</fullName>
    </recommendedName>
</protein>
<dbReference type="InterPro" id="IPR051465">
    <property type="entry name" value="Cell_Envelope_Struct_Comp"/>
</dbReference>
<dbReference type="AlphaFoldDB" id="A0A1R1BHZ6"/>
<dbReference type="PANTHER" id="PTHR43308:SF5">
    <property type="entry name" value="S-LAYER PROTEIN _ PEPTIDOGLYCAN ENDO-BETA-N-ACETYLGLUCOSAMINIDASE"/>
    <property type="match status" value="1"/>
</dbReference>
<dbReference type="PANTHER" id="PTHR43308">
    <property type="entry name" value="OUTER MEMBRANE PROTEIN ALPHA-RELATED"/>
    <property type="match status" value="1"/>
</dbReference>
<organism evidence="2 3">
    <name type="scientific">Paenibacillus amylolyticus</name>
    <dbReference type="NCBI Taxonomy" id="1451"/>
    <lineage>
        <taxon>Bacteria</taxon>
        <taxon>Bacillati</taxon>
        <taxon>Bacillota</taxon>
        <taxon>Bacilli</taxon>
        <taxon>Bacillales</taxon>
        <taxon>Paenibacillaceae</taxon>
        <taxon>Paenibacillus</taxon>
    </lineage>
</organism>
<evidence type="ECO:0000313" key="2">
    <source>
        <dbReference type="EMBL" id="OMF07387.1"/>
    </source>
</evidence>
<dbReference type="InterPro" id="IPR001119">
    <property type="entry name" value="SLH_dom"/>
</dbReference>
<feature type="domain" description="SLH" evidence="1">
    <location>
        <begin position="45"/>
        <end position="102"/>
    </location>
</feature>
<feature type="domain" description="SLH" evidence="1">
    <location>
        <begin position="103"/>
        <end position="159"/>
    </location>
</feature>
<feature type="domain" description="SLH" evidence="1">
    <location>
        <begin position="1"/>
        <end position="44"/>
    </location>
</feature>
<name>A0A1R1BHZ6_PAEAM</name>
<evidence type="ECO:0000259" key="1">
    <source>
        <dbReference type="PROSITE" id="PS51272"/>
    </source>
</evidence>
<dbReference type="Pfam" id="PF00395">
    <property type="entry name" value="SLH"/>
    <property type="match status" value="3"/>
</dbReference>
<dbReference type="EMBL" id="MRTJ01000019">
    <property type="protein sequence ID" value="OMF07387.1"/>
    <property type="molecule type" value="Genomic_DNA"/>
</dbReference>
<proteinExistence type="predicted"/>
<evidence type="ECO:0000313" key="3">
    <source>
        <dbReference type="Proteomes" id="UP000187134"/>
    </source>
</evidence>
<reference evidence="2 3" key="1">
    <citation type="submission" date="2016-11" db="EMBL/GenBank/DDBJ databases">
        <title>Paenibacillus species isolates.</title>
        <authorList>
            <person name="Beno S.M."/>
        </authorList>
    </citation>
    <scope>NUCLEOTIDE SEQUENCE [LARGE SCALE GENOMIC DNA]</scope>
    <source>
        <strain evidence="2 3">FSL H8-0246</strain>
    </source>
</reference>
<comment type="caution">
    <text evidence="2">The sequence shown here is derived from an EMBL/GenBank/DDBJ whole genome shotgun (WGS) entry which is preliminary data.</text>
</comment>